<evidence type="ECO:0000313" key="2">
    <source>
        <dbReference type="EMBL" id="KAK7241959.1"/>
    </source>
</evidence>
<sequence length="260" mass="28447">MRTLAVVAVASAFVAKPTVAPLKVLGFAPRSAMKDAETKPKTRRKSSMQDWDVMYGELSSYRSTWGTADAPLGDELGRWCEAQRRLKKSGKLAADRADKLDLLKFAWTNPSQLTPEELEARWQENVEALVAYVAAHGDAQVPKKWRENPVLGGWVAAVRRRGRDVLPADRRRDLDEAGFEWISSRACGSAFMKGFRKYRDWRAAAAAGAAPPEDLAVWVAATKAAAAKGKLSAERLDYLGSVAFFETGGGVDDAAFLDDA</sequence>
<dbReference type="Gene3D" id="6.10.140.530">
    <property type="match status" value="2"/>
</dbReference>
<accession>A0ABR1G0M0</accession>
<organism evidence="2 3">
    <name type="scientific">Aureococcus anophagefferens</name>
    <name type="common">Harmful bloom alga</name>
    <dbReference type="NCBI Taxonomy" id="44056"/>
    <lineage>
        <taxon>Eukaryota</taxon>
        <taxon>Sar</taxon>
        <taxon>Stramenopiles</taxon>
        <taxon>Ochrophyta</taxon>
        <taxon>Pelagophyceae</taxon>
        <taxon>Pelagomonadales</taxon>
        <taxon>Pelagomonadaceae</taxon>
        <taxon>Aureococcus</taxon>
    </lineage>
</organism>
<feature type="domain" description="Helicase-associated" evidence="1">
    <location>
        <begin position="49"/>
        <end position="104"/>
    </location>
</feature>
<dbReference type="PANTHER" id="PTHR33418:SF1">
    <property type="entry name" value="HELICASE-ASSOCIATED DOMAIN-CONTAINING PROTEIN"/>
    <property type="match status" value="1"/>
</dbReference>
<dbReference type="GO" id="GO:0004386">
    <property type="term" value="F:helicase activity"/>
    <property type="evidence" value="ECO:0007669"/>
    <property type="project" value="UniProtKB-KW"/>
</dbReference>
<evidence type="ECO:0000259" key="1">
    <source>
        <dbReference type="Pfam" id="PF03457"/>
    </source>
</evidence>
<dbReference type="EMBL" id="JBBJCI010000151">
    <property type="protein sequence ID" value="KAK7241959.1"/>
    <property type="molecule type" value="Genomic_DNA"/>
</dbReference>
<keyword evidence="2" id="KW-0067">ATP-binding</keyword>
<comment type="caution">
    <text evidence="2">The sequence shown here is derived from an EMBL/GenBank/DDBJ whole genome shotgun (WGS) entry which is preliminary data.</text>
</comment>
<feature type="domain" description="Helicase-associated" evidence="1">
    <location>
        <begin position="119"/>
        <end position="179"/>
    </location>
</feature>
<dbReference type="PANTHER" id="PTHR33418">
    <property type="entry name" value="HELICASE-ASSOCIATED"/>
    <property type="match status" value="1"/>
</dbReference>
<keyword evidence="2" id="KW-0378">Hydrolase</keyword>
<dbReference type="Proteomes" id="UP001363151">
    <property type="component" value="Unassembled WGS sequence"/>
</dbReference>
<name>A0ABR1G0M0_AURAN</name>
<keyword evidence="2" id="KW-0347">Helicase</keyword>
<evidence type="ECO:0000313" key="3">
    <source>
        <dbReference type="Proteomes" id="UP001363151"/>
    </source>
</evidence>
<keyword evidence="2" id="KW-0547">Nucleotide-binding</keyword>
<proteinExistence type="predicted"/>
<reference evidence="2 3" key="1">
    <citation type="submission" date="2024-03" db="EMBL/GenBank/DDBJ databases">
        <title>Aureococcus anophagefferens CCMP1851 and Kratosvirus quantuckense: Draft genome of a second virus-susceptible host strain in the model system.</title>
        <authorList>
            <person name="Chase E."/>
            <person name="Truchon A.R."/>
            <person name="Schepens W."/>
            <person name="Wilhelm S.W."/>
        </authorList>
    </citation>
    <scope>NUCLEOTIDE SEQUENCE [LARGE SCALE GENOMIC DNA]</scope>
    <source>
        <strain evidence="2 3">CCMP1851</strain>
    </source>
</reference>
<dbReference type="Pfam" id="PF03457">
    <property type="entry name" value="HA"/>
    <property type="match status" value="2"/>
</dbReference>
<keyword evidence="3" id="KW-1185">Reference proteome</keyword>
<gene>
    <name evidence="2" type="ORF">SO694_00018117</name>
</gene>
<protein>
    <submittedName>
        <fullName evidence="2">Helicase</fullName>
    </submittedName>
</protein>
<dbReference type="InterPro" id="IPR005114">
    <property type="entry name" value="Helicase_assoc"/>
</dbReference>